<organism evidence="1 2">
    <name type="scientific">Bifidobacterium choerinum</name>
    <dbReference type="NCBI Taxonomy" id="35760"/>
    <lineage>
        <taxon>Bacteria</taxon>
        <taxon>Bacillati</taxon>
        <taxon>Actinomycetota</taxon>
        <taxon>Actinomycetes</taxon>
        <taxon>Bifidobacteriales</taxon>
        <taxon>Bifidobacteriaceae</taxon>
        <taxon>Bifidobacterium</taxon>
    </lineage>
</organism>
<dbReference type="RefSeq" id="WP_156097580.1">
    <property type="nucleotide sequence ID" value="NZ_JGYU01000005.1"/>
</dbReference>
<reference evidence="1 2" key="1">
    <citation type="submission" date="2014-03" db="EMBL/GenBank/DDBJ databases">
        <title>Genomics of Bifidobacteria.</title>
        <authorList>
            <person name="Ventura M."/>
            <person name="Milani C."/>
            <person name="Lugli G.A."/>
        </authorList>
    </citation>
    <scope>NUCLEOTIDE SEQUENCE [LARGE SCALE GENOMIC DNA]</scope>
    <source>
        <strain evidence="1 2">LMG 10510</strain>
    </source>
</reference>
<accession>A0A087AF79</accession>
<dbReference type="AlphaFoldDB" id="A0A087AF79"/>
<evidence type="ECO:0000313" key="1">
    <source>
        <dbReference type="EMBL" id="KFI57429.1"/>
    </source>
</evidence>
<dbReference type="EMBL" id="JGYU01000005">
    <property type="protein sequence ID" value="KFI57429.1"/>
    <property type="molecule type" value="Genomic_DNA"/>
</dbReference>
<dbReference type="Proteomes" id="UP000028995">
    <property type="component" value="Unassembled WGS sequence"/>
</dbReference>
<protein>
    <submittedName>
        <fullName evidence="1">Uncharacterized protein</fullName>
    </submittedName>
</protein>
<sequence length="75" mass="8760">MRVIETRFERPTRTARWKVTGTDTLADDMRGVIVWKRVRDAMSFNRSIGGYERLSGNELTSISPDRLSKSVYRYC</sequence>
<evidence type="ECO:0000313" key="2">
    <source>
        <dbReference type="Proteomes" id="UP000028995"/>
    </source>
</evidence>
<dbReference type="STRING" id="35760.BCHO_0848"/>
<dbReference type="OrthoDB" id="2791077at2"/>
<gene>
    <name evidence="1" type="ORF">BCHO_0848</name>
</gene>
<proteinExistence type="predicted"/>
<comment type="caution">
    <text evidence="1">The sequence shown here is derived from an EMBL/GenBank/DDBJ whole genome shotgun (WGS) entry which is preliminary data.</text>
</comment>
<keyword evidence="2" id="KW-1185">Reference proteome</keyword>
<name>A0A087AF79_9BIFI</name>